<dbReference type="GO" id="GO:0102296">
    <property type="term" value="F:4,5-9,10-diseco-3-hydroxy-5,9,17-trioxoandrosta-1(10),2-diene-4-oate hydrolase activity"/>
    <property type="evidence" value="ECO:0007669"/>
    <property type="project" value="UniProtKB-EC"/>
</dbReference>
<dbReference type="PATRIC" id="fig|1502293.3.peg.255"/>
<dbReference type="AlphaFoldDB" id="A0A081RQ42"/>
<dbReference type="InterPro" id="IPR000073">
    <property type="entry name" value="AB_hydrolase_1"/>
</dbReference>
<dbReference type="Proteomes" id="UP000028059">
    <property type="component" value="Unassembled WGS sequence"/>
</dbReference>
<gene>
    <name evidence="2" type="primary">mhpC</name>
    <name evidence="2" type="ORF">AAA799N04_00265</name>
</gene>
<dbReference type="PRINTS" id="PR00111">
    <property type="entry name" value="ABHYDROLASE"/>
</dbReference>
<keyword evidence="2" id="KW-0378">Hydrolase</keyword>
<keyword evidence="3" id="KW-1185">Reference proteome</keyword>
<dbReference type="SUPFAM" id="SSF53474">
    <property type="entry name" value="alpha/beta-Hydrolases"/>
    <property type="match status" value="1"/>
</dbReference>
<dbReference type="EC" id="3.7.1.17" evidence="2"/>
<dbReference type="Pfam" id="PF00561">
    <property type="entry name" value="Abhydrolase_1"/>
    <property type="match status" value="1"/>
</dbReference>
<dbReference type="Gene3D" id="3.40.50.1820">
    <property type="entry name" value="alpha/beta hydrolase"/>
    <property type="match status" value="1"/>
</dbReference>
<evidence type="ECO:0000313" key="2">
    <source>
        <dbReference type="EMBL" id="KEQ57315.1"/>
    </source>
</evidence>
<dbReference type="InterPro" id="IPR029058">
    <property type="entry name" value="AB_hydrolase_fold"/>
</dbReference>
<accession>A0A081RQ42</accession>
<reference evidence="2 3" key="1">
    <citation type="submission" date="2014-06" db="EMBL/GenBank/DDBJ databases">
        <authorList>
            <person name="Ngugi D.K."/>
            <person name="Blom J."/>
            <person name="Alam I."/>
            <person name="Rashid M."/>
            <person name="Ba Alawi W."/>
            <person name="Zhang G."/>
            <person name="Hikmawan T."/>
            <person name="Guan Y."/>
            <person name="Antunes A."/>
            <person name="Siam R."/>
            <person name="ElDorry H."/>
            <person name="Bajic V."/>
            <person name="Stingl U."/>
        </authorList>
    </citation>
    <scope>NUCLEOTIDE SEQUENCE [LARGE SCALE GENOMIC DNA]</scope>
    <source>
        <strain evidence="2">SCGC AAA799-N04</strain>
    </source>
</reference>
<protein>
    <submittedName>
        <fullName evidence="2">Oxononatrienedioate hydrolase protein</fullName>
        <ecNumber evidence="2">3.7.1.17</ecNumber>
    </submittedName>
</protein>
<feature type="domain" description="AB hydrolase-1" evidence="1">
    <location>
        <begin position="42"/>
        <end position="266"/>
    </location>
</feature>
<evidence type="ECO:0000313" key="3">
    <source>
        <dbReference type="Proteomes" id="UP000028059"/>
    </source>
</evidence>
<evidence type="ECO:0000259" key="1">
    <source>
        <dbReference type="Pfam" id="PF00561"/>
    </source>
</evidence>
<proteinExistence type="predicted"/>
<dbReference type="PANTHER" id="PTHR46438">
    <property type="entry name" value="ALPHA/BETA-HYDROLASES SUPERFAMILY PROTEIN"/>
    <property type="match status" value="1"/>
</dbReference>
<organism evidence="2 3">
    <name type="scientific">Marine Group I thaumarchaeote SCGC AAA799-N04</name>
    <dbReference type="NCBI Taxonomy" id="1502293"/>
    <lineage>
        <taxon>Archaea</taxon>
        <taxon>Nitrososphaerota</taxon>
        <taxon>Marine Group I</taxon>
    </lineage>
</organism>
<dbReference type="EMBL" id="JOKN01000002">
    <property type="protein sequence ID" value="KEQ57315.1"/>
    <property type="molecule type" value="Genomic_DNA"/>
</dbReference>
<comment type="caution">
    <text evidence="2">The sequence shown here is derived from an EMBL/GenBank/DDBJ whole genome shotgun (WGS) entry which is preliminary data.</text>
</comment>
<name>A0A081RQ42_9ARCH</name>
<sequence length="281" mass="31467">MIAKLTKTYLLMTIQAKTVNEKFLQVDGHKIRYLESGNFEKTLVLVHGLGASAERWEQVMPIFAEKFRVVIPDLIGFGYSDKPLADYTIDFFSDFLEKFLQTANIRSPYLIGSSLGGQISAEYTATHQNDVDKLILVSPSGVMKQSTPALDAYIMAALYPNEQNAKNAFELMEGSGESVDHRIVSSFIKRMQLPNAKLAFMSTILGLKNAEIITKKLPSILTQTMLIWGSDDPVIPIHHADDFVSSIKDCRFVRMDGCGHTPYVQAPREFSEKVLDFLGVY</sequence>
<dbReference type="PANTHER" id="PTHR46438:SF11">
    <property type="entry name" value="LIPASE-RELATED"/>
    <property type="match status" value="1"/>
</dbReference>